<sequence length="136" mass="14758">MVTHEVNKQSCRCVSSLSSNTLYQVQHEASCWTLIVTSPPQHPVIRHIKLDTCTLNGATDVTQVAMTSSQNHETNFALCTLNGATNVTQVAMTSSQNLNPESNFALCTLNDSTDVTQVAMTSSQNPERLKTPAMTS</sequence>
<proteinExistence type="predicted"/>
<dbReference type="AlphaFoldDB" id="A0A9N9MFN7"/>
<evidence type="ECO:0000313" key="1">
    <source>
        <dbReference type="EMBL" id="CAG9759301.1"/>
    </source>
</evidence>
<dbReference type="EMBL" id="OU892277">
    <property type="protein sequence ID" value="CAG9759302.1"/>
    <property type="molecule type" value="Genomic_DNA"/>
</dbReference>
<accession>A0A9N9MFN7</accession>
<reference evidence="1" key="1">
    <citation type="submission" date="2022-01" db="EMBL/GenBank/DDBJ databases">
        <authorList>
            <person name="King R."/>
        </authorList>
    </citation>
    <scope>NUCLEOTIDE SEQUENCE</scope>
</reference>
<dbReference type="EMBL" id="OU892277">
    <property type="protein sequence ID" value="CAG9759301.1"/>
    <property type="molecule type" value="Genomic_DNA"/>
</dbReference>
<dbReference type="Proteomes" id="UP001152799">
    <property type="component" value="Chromosome 1"/>
</dbReference>
<gene>
    <name evidence="1" type="ORF">CEUTPL_LOCUS54</name>
    <name evidence="2" type="ORF">CEUTPL_LOCUS55</name>
</gene>
<organism evidence="1 3">
    <name type="scientific">Ceutorhynchus assimilis</name>
    <name type="common">cabbage seed weevil</name>
    <dbReference type="NCBI Taxonomy" id="467358"/>
    <lineage>
        <taxon>Eukaryota</taxon>
        <taxon>Metazoa</taxon>
        <taxon>Ecdysozoa</taxon>
        <taxon>Arthropoda</taxon>
        <taxon>Hexapoda</taxon>
        <taxon>Insecta</taxon>
        <taxon>Pterygota</taxon>
        <taxon>Neoptera</taxon>
        <taxon>Endopterygota</taxon>
        <taxon>Coleoptera</taxon>
        <taxon>Polyphaga</taxon>
        <taxon>Cucujiformia</taxon>
        <taxon>Curculionidae</taxon>
        <taxon>Ceutorhynchinae</taxon>
        <taxon>Ceutorhynchus</taxon>
    </lineage>
</organism>
<evidence type="ECO:0000313" key="2">
    <source>
        <dbReference type="EMBL" id="CAG9759302.1"/>
    </source>
</evidence>
<protein>
    <submittedName>
        <fullName evidence="1">Uncharacterized protein</fullName>
    </submittedName>
</protein>
<keyword evidence="3" id="KW-1185">Reference proteome</keyword>
<name>A0A9N9MFN7_9CUCU</name>
<evidence type="ECO:0000313" key="3">
    <source>
        <dbReference type="Proteomes" id="UP001152799"/>
    </source>
</evidence>